<dbReference type="PANTHER" id="PTHR19288">
    <property type="entry name" value="4-NITROPHENYLPHOSPHATASE-RELATED"/>
    <property type="match status" value="1"/>
</dbReference>
<dbReference type="Gene3D" id="3.40.50.1000">
    <property type="entry name" value="HAD superfamily/HAD-like"/>
    <property type="match status" value="2"/>
</dbReference>
<evidence type="ECO:0000313" key="1">
    <source>
        <dbReference type="EMBL" id="ABV93752.1"/>
    </source>
</evidence>
<dbReference type="HOGENOM" id="CLU_043473_2_1_5"/>
<dbReference type="STRING" id="398580.Dshi_2013"/>
<dbReference type="Pfam" id="PF13344">
    <property type="entry name" value="Hydrolase_6"/>
    <property type="match status" value="1"/>
</dbReference>
<dbReference type="AlphaFoldDB" id="A8LP70"/>
<proteinExistence type="predicted"/>
<sequence length="301" mass="31520">MTLMTLDHAFDAYEAARPRLPRAIAPHGTPEALESLAPLADRFDAFLLDAFGVLNIGETAIPGAVGRVADLQAAGKRVLIVSNAASVPHAALMEKYAKLGFRFAPEDVITSRRTLAHHMAGGAAACWGVMTPEGIALDDLGPGEITVLGDDPAPYAAVDGFLLVGSAGWSAARQALLEGALRARPRPVLVANPDIVAPRETGLTAEPGHFAHQLADRTGVSPQFFGKPFANIYDLAFARLGDVDRSRVVMVGDSLHTDILGAQTARVRSALITGYGFLAGRDAGAMIARSGIIPDFVVASP</sequence>
<dbReference type="GO" id="GO:0005737">
    <property type="term" value="C:cytoplasm"/>
    <property type="evidence" value="ECO:0007669"/>
    <property type="project" value="TreeGrafter"/>
</dbReference>
<dbReference type="InterPro" id="IPR006357">
    <property type="entry name" value="HAD-SF_hydro_IIA"/>
</dbReference>
<evidence type="ECO:0000313" key="2">
    <source>
        <dbReference type="Proteomes" id="UP000006833"/>
    </source>
</evidence>
<dbReference type="PANTHER" id="PTHR19288:SF90">
    <property type="entry name" value="OS08G0542600 PROTEIN"/>
    <property type="match status" value="1"/>
</dbReference>
<dbReference type="InterPro" id="IPR023214">
    <property type="entry name" value="HAD_sf"/>
</dbReference>
<reference evidence="2" key="1">
    <citation type="journal article" date="2010" name="ISME J.">
        <title>The complete genome sequence of the algal symbiont Dinoroseobacter shibae: a hitchhiker's guide to life in the sea.</title>
        <authorList>
            <person name="Wagner-Dobler I."/>
            <person name="Ballhausen B."/>
            <person name="Berger M."/>
            <person name="Brinkhoff T."/>
            <person name="Buchholz I."/>
            <person name="Bunk B."/>
            <person name="Cypionka H."/>
            <person name="Daniel R."/>
            <person name="Drepper T."/>
            <person name="Gerdts G."/>
            <person name="Hahnke S."/>
            <person name="Han C."/>
            <person name="Jahn D."/>
            <person name="Kalhoefer D."/>
            <person name="Kiss H."/>
            <person name="Klenk H.P."/>
            <person name="Kyrpides N."/>
            <person name="Liebl W."/>
            <person name="Liesegang H."/>
            <person name="Meincke L."/>
            <person name="Pati A."/>
            <person name="Petersen J."/>
            <person name="Piekarski T."/>
            <person name="Pommerenke C."/>
            <person name="Pradella S."/>
            <person name="Pukall R."/>
            <person name="Rabus R."/>
            <person name="Stackebrandt E."/>
            <person name="Thole S."/>
            <person name="Thompson L."/>
            <person name="Tielen P."/>
            <person name="Tomasch J."/>
            <person name="von Jan M."/>
            <person name="Wanphrut N."/>
            <person name="Wichels A."/>
            <person name="Zech H."/>
            <person name="Simon M."/>
        </authorList>
    </citation>
    <scope>NUCLEOTIDE SEQUENCE [LARGE SCALE GENOMIC DNA]</scope>
    <source>
        <strain evidence="2">DSM 16493 / NCIMB 14021 / DFL 12</strain>
    </source>
</reference>
<protein>
    <recommendedName>
        <fullName evidence="3">HAD-superfamily hydrolase</fullName>
    </recommendedName>
</protein>
<name>A8LP70_DINSH</name>
<dbReference type="EMBL" id="CP000830">
    <property type="protein sequence ID" value="ABV93752.1"/>
    <property type="molecule type" value="Genomic_DNA"/>
</dbReference>
<dbReference type="RefSeq" id="WP_012178683.1">
    <property type="nucleotide sequence ID" value="NC_009952.1"/>
</dbReference>
<evidence type="ECO:0008006" key="3">
    <source>
        <dbReference type="Google" id="ProtNLM"/>
    </source>
</evidence>
<dbReference type="Proteomes" id="UP000006833">
    <property type="component" value="Chromosome"/>
</dbReference>
<dbReference type="Pfam" id="PF13242">
    <property type="entry name" value="Hydrolase_like"/>
    <property type="match status" value="1"/>
</dbReference>
<gene>
    <name evidence="1" type="ordered locus">Dshi_2013</name>
</gene>
<dbReference type="SUPFAM" id="SSF56784">
    <property type="entry name" value="HAD-like"/>
    <property type="match status" value="1"/>
</dbReference>
<accession>A8LP70</accession>
<dbReference type="eggNOG" id="COG0647">
    <property type="taxonomic scope" value="Bacteria"/>
</dbReference>
<dbReference type="InterPro" id="IPR036412">
    <property type="entry name" value="HAD-like_sf"/>
</dbReference>
<organism evidence="1 2">
    <name type="scientific">Dinoroseobacter shibae (strain DSM 16493 / NCIMB 14021 / DFL 12)</name>
    <dbReference type="NCBI Taxonomy" id="398580"/>
    <lineage>
        <taxon>Bacteria</taxon>
        <taxon>Pseudomonadati</taxon>
        <taxon>Pseudomonadota</taxon>
        <taxon>Alphaproteobacteria</taxon>
        <taxon>Rhodobacterales</taxon>
        <taxon>Roseobacteraceae</taxon>
        <taxon>Dinoroseobacter</taxon>
    </lineage>
</organism>
<dbReference type="GO" id="GO:0016791">
    <property type="term" value="F:phosphatase activity"/>
    <property type="evidence" value="ECO:0007669"/>
    <property type="project" value="TreeGrafter"/>
</dbReference>
<dbReference type="KEGG" id="dsh:Dshi_2013"/>
<keyword evidence="2" id="KW-1185">Reference proteome</keyword>